<dbReference type="InterPro" id="IPR050678">
    <property type="entry name" value="DNA_Partitioning_ATPase"/>
</dbReference>
<dbReference type="RefSeq" id="WP_132546616.1">
    <property type="nucleotide sequence ID" value="NZ_SLWW01000020.1"/>
</dbReference>
<dbReference type="SUPFAM" id="SSF52540">
    <property type="entry name" value="P-loop containing nucleoside triphosphate hydrolases"/>
    <property type="match status" value="1"/>
</dbReference>
<sequence length="446" mass="48211">MAGPRFDDSLAVLVATLANLIDDEFVEAGTALRDASGQLTFIAGREAANDAEREKLGSALIEALGSYARIDRPISFRGDGGSERLLAAPERLPIKVGNLFCQVIDRRIVGAGWLDEPEPMAANPPRVVFATLKGGVGRSTALAIAAADLARRNRNVLVVDLDLEAPGLGDLLLESDRLPDFGAIDYLVENGLGGVKTQDLFRFIGTSGLTQGGGGRVDVLPVLGRKSNDQPENILPKLSRAMIEDVVNGRSISVSTQISEMLSRITEREQYDVVFIDSRAGLSELAAPAVLGLGATVLLFGTAQKQTIEGYRALFASLQLLAQRDTAAGRGADWRMRLKPVYAKASLNAGVSTRFVDDMYELYSAHIYDAETDSAQEPELLRFTRSDESAPHWPLIVPFSPNFVDFDPGRDADQLTQKFYEQTYREFLSGLDAVINSSASTSETNA</sequence>
<dbReference type="PANTHER" id="PTHR13696:SF52">
    <property type="entry name" value="PARA FAMILY PROTEIN CT_582"/>
    <property type="match status" value="1"/>
</dbReference>
<keyword evidence="3" id="KW-1185">Reference proteome</keyword>
<dbReference type="InterPro" id="IPR027417">
    <property type="entry name" value="P-loop_NTPase"/>
</dbReference>
<name>A0A4R2K6P3_9RHOB</name>
<comment type="caution">
    <text evidence="2">The sequence shown here is derived from an EMBL/GenBank/DDBJ whole genome shotgun (WGS) entry which is preliminary data.</text>
</comment>
<reference evidence="2 3" key="1">
    <citation type="submission" date="2019-03" db="EMBL/GenBank/DDBJ databases">
        <title>Genomic Encyclopedia of Type Strains, Phase IV (KMG-IV): sequencing the most valuable type-strain genomes for metagenomic binning, comparative biology and taxonomic classification.</title>
        <authorList>
            <person name="Goeker M."/>
        </authorList>
    </citation>
    <scope>NUCLEOTIDE SEQUENCE [LARGE SCALE GENOMIC DNA]</scope>
    <source>
        <strain evidence="2 3">DSM 4868</strain>
    </source>
</reference>
<dbReference type="OrthoDB" id="113462at2"/>
<dbReference type="PANTHER" id="PTHR13696">
    <property type="entry name" value="P-LOOP CONTAINING NUCLEOSIDE TRIPHOSPHATE HYDROLASE"/>
    <property type="match status" value="1"/>
</dbReference>
<evidence type="ECO:0000313" key="2">
    <source>
        <dbReference type="EMBL" id="TCO68953.1"/>
    </source>
</evidence>
<evidence type="ECO:0000259" key="1">
    <source>
        <dbReference type="Pfam" id="PF01656"/>
    </source>
</evidence>
<dbReference type="Pfam" id="PF01656">
    <property type="entry name" value="CbiA"/>
    <property type="match status" value="1"/>
</dbReference>
<dbReference type="Gene3D" id="3.40.50.300">
    <property type="entry name" value="P-loop containing nucleotide triphosphate hydrolases"/>
    <property type="match status" value="1"/>
</dbReference>
<accession>A0A4R2K6P3</accession>
<organism evidence="2 3">
    <name type="scientific">Rhodovulum euryhalinum</name>
    <dbReference type="NCBI Taxonomy" id="35805"/>
    <lineage>
        <taxon>Bacteria</taxon>
        <taxon>Pseudomonadati</taxon>
        <taxon>Pseudomonadota</taxon>
        <taxon>Alphaproteobacteria</taxon>
        <taxon>Rhodobacterales</taxon>
        <taxon>Paracoccaceae</taxon>
        <taxon>Rhodovulum</taxon>
    </lineage>
</organism>
<dbReference type="EMBL" id="SLWW01000020">
    <property type="protein sequence ID" value="TCO68953.1"/>
    <property type="molecule type" value="Genomic_DNA"/>
</dbReference>
<protein>
    <submittedName>
        <fullName evidence="2">CobQ/CobB/MinD/ParA family nucleotide binding protein</fullName>
    </submittedName>
</protein>
<dbReference type="Proteomes" id="UP000295142">
    <property type="component" value="Unassembled WGS sequence"/>
</dbReference>
<dbReference type="NCBIfam" id="NF047398">
    <property type="entry name" value="AAA_KGGVGR"/>
    <property type="match status" value="1"/>
</dbReference>
<evidence type="ECO:0000313" key="3">
    <source>
        <dbReference type="Proteomes" id="UP000295142"/>
    </source>
</evidence>
<dbReference type="InterPro" id="IPR002586">
    <property type="entry name" value="CobQ/CobB/MinD/ParA_Nub-bd_dom"/>
</dbReference>
<proteinExistence type="predicted"/>
<gene>
    <name evidence="2" type="ORF">EV655_12018</name>
</gene>
<dbReference type="AlphaFoldDB" id="A0A4R2K6P3"/>
<feature type="domain" description="CobQ/CobB/MinD/ParA nucleotide binding" evidence="1">
    <location>
        <begin position="128"/>
        <end position="179"/>
    </location>
</feature>